<evidence type="ECO:0000313" key="2">
    <source>
        <dbReference type="Proteomes" id="UP001603857"/>
    </source>
</evidence>
<protein>
    <submittedName>
        <fullName evidence="1">Uncharacterized protein</fullName>
    </submittedName>
</protein>
<comment type="caution">
    <text evidence="1">The sequence shown here is derived from an EMBL/GenBank/DDBJ whole genome shotgun (WGS) entry which is preliminary data.</text>
</comment>
<dbReference type="AlphaFoldDB" id="A0ABD1MMX2"/>
<keyword evidence="2" id="KW-1185">Reference proteome</keyword>
<accession>A0ABD1MMX2</accession>
<sequence>MLMSLLFGSKMERSGARHGSHEVSECESNQYENLNVKYLVESHGSQPEVVVVSVDAHVLIAPDMELGNNDDNVKLKILNN</sequence>
<evidence type="ECO:0000313" key="1">
    <source>
        <dbReference type="EMBL" id="KAL2337149.1"/>
    </source>
</evidence>
<name>A0ABD1MMX2_9FABA</name>
<dbReference type="EMBL" id="JBGMDY010000004">
    <property type="protein sequence ID" value="KAL2337149.1"/>
    <property type="molecule type" value="Genomic_DNA"/>
</dbReference>
<proteinExistence type="predicted"/>
<dbReference type="Proteomes" id="UP001603857">
    <property type="component" value="Unassembled WGS sequence"/>
</dbReference>
<gene>
    <name evidence="1" type="ORF">Fmac_011595</name>
</gene>
<reference evidence="1 2" key="1">
    <citation type="submission" date="2024-08" db="EMBL/GenBank/DDBJ databases">
        <title>Insights into the chromosomal genome structure of Flemingia macrophylla.</title>
        <authorList>
            <person name="Ding Y."/>
            <person name="Zhao Y."/>
            <person name="Bi W."/>
            <person name="Wu M."/>
            <person name="Zhao G."/>
            <person name="Gong Y."/>
            <person name="Li W."/>
            <person name="Zhang P."/>
        </authorList>
    </citation>
    <scope>NUCLEOTIDE SEQUENCE [LARGE SCALE GENOMIC DNA]</scope>
    <source>
        <strain evidence="1">DYQJB</strain>
        <tissue evidence="1">Leaf</tissue>
    </source>
</reference>
<organism evidence="1 2">
    <name type="scientific">Flemingia macrophylla</name>
    <dbReference type="NCBI Taxonomy" id="520843"/>
    <lineage>
        <taxon>Eukaryota</taxon>
        <taxon>Viridiplantae</taxon>
        <taxon>Streptophyta</taxon>
        <taxon>Embryophyta</taxon>
        <taxon>Tracheophyta</taxon>
        <taxon>Spermatophyta</taxon>
        <taxon>Magnoliopsida</taxon>
        <taxon>eudicotyledons</taxon>
        <taxon>Gunneridae</taxon>
        <taxon>Pentapetalae</taxon>
        <taxon>rosids</taxon>
        <taxon>fabids</taxon>
        <taxon>Fabales</taxon>
        <taxon>Fabaceae</taxon>
        <taxon>Papilionoideae</taxon>
        <taxon>50 kb inversion clade</taxon>
        <taxon>NPAAA clade</taxon>
        <taxon>indigoferoid/millettioid clade</taxon>
        <taxon>Phaseoleae</taxon>
        <taxon>Flemingia</taxon>
    </lineage>
</organism>